<dbReference type="EC" id="7.1.1.2" evidence="4"/>
<proteinExistence type="inferred from homology"/>
<dbReference type="GO" id="GO:0042773">
    <property type="term" value="P:ATP synthesis coupled electron transport"/>
    <property type="evidence" value="ECO:0007669"/>
    <property type="project" value="InterPro"/>
</dbReference>
<dbReference type="Pfam" id="PF01059">
    <property type="entry name" value="Oxidored_q5_N"/>
    <property type="match status" value="1"/>
</dbReference>
<protein>
    <recommendedName>
        <fullName evidence="5">NADH-ubiquinone oxidoreductase chain 4</fullName>
        <ecNumber evidence="4">7.1.1.2</ecNumber>
    </recommendedName>
    <alternativeName>
        <fullName evidence="16">NADH dehydrogenase subunit 4</fullName>
    </alternativeName>
</protein>
<evidence type="ECO:0000259" key="20">
    <source>
        <dbReference type="Pfam" id="PF01059"/>
    </source>
</evidence>
<dbReference type="GO" id="GO:0015990">
    <property type="term" value="P:electron transport coupled proton transport"/>
    <property type="evidence" value="ECO:0007669"/>
    <property type="project" value="TreeGrafter"/>
</dbReference>
<dbReference type="GO" id="GO:0003954">
    <property type="term" value="F:NADH dehydrogenase activity"/>
    <property type="evidence" value="ECO:0007669"/>
    <property type="project" value="TreeGrafter"/>
</dbReference>
<dbReference type="InterPro" id="IPR010227">
    <property type="entry name" value="NADH_Q_OxRdtase_chainM/4"/>
</dbReference>
<feature type="transmembrane region" description="Helical" evidence="18">
    <location>
        <begin position="94"/>
        <end position="112"/>
    </location>
</feature>
<keyword evidence="6" id="KW-0813">Transport</keyword>
<evidence type="ECO:0000256" key="12">
    <source>
        <dbReference type="ARBA" id="ARBA00023027"/>
    </source>
</evidence>
<evidence type="ECO:0000256" key="3">
    <source>
        <dbReference type="ARBA" id="ARBA00009025"/>
    </source>
</evidence>
<sequence length="451" mass="50551">MLKMIIATMTLIPMAFLLNPKILHQTMTSYSFILATLSLSFLKQTPYIKPMTNSYINLDSISAPLLTLSFWLVPLMMIASQNAMTSEPMQRQRMFLATMALLQTLISLTFTASNLTLMYIMFEATLIPTLIIITRWGQQAERLTAGTYFMMYTLATSMPLLMAILFLNNSSNTPTPFFMTTNTTDPWTDLLLWLACLAAFMAKMPLYGLHLWLPKAHVEAPIAGSMVLAAILLKLGGYGIIRMMQVMPTTKTDMFMPFLIISLWGAILANLTCLQQTDLKSLIAYSSISHMGLVIAAIMIQTPWSLAGAMALMIAHGFTSSMLFCLANINYERTHTRILMLTRGFHNILPMMTAWWLLANLMNIAIPPSINFTGELLILSSLFNWCPTSIILLGLSMLITATYSLHMFLSTQSGKSLINLPTHPTHTREHLLMTLHIIPLLLISMKPELMI</sequence>
<comment type="function">
    <text evidence="1">Core subunit of the mitochondrial membrane respiratory chain NADH dehydrogenase (Complex I) that is believed to belong to the minimal assembly required for catalysis. Complex I functions in the transfer of electrons from NADH to the respiratory chain. The immediate electron acceptor for the enzyme is believed to be ubiquinone.</text>
</comment>
<dbReference type="InterPro" id="IPR001750">
    <property type="entry name" value="ND/Mrp_TM"/>
</dbReference>
<evidence type="ECO:0000256" key="8">
    <source>
        <dbReference type="ARBA" id="ARBA00022692"/>
    </source>
</evidence>
<comment type="catalytic activity">
    <reaction evidence="17">
        <text>a ubiquinone + NADH + 5 H(+)(in) = a ubiquinol + NAD(+) + 4 H(+)(out)</text>
        <dbReference type="Rhea" id="RHEA:29091"/>
        <dbReference type="Rhea" id="RHEA-COMP:9565"/>
        <dbReference type="Rhea" id="RHEA-COMP:9566"/>
        <dbReference type="ChEBI" id="CHEBI:15378"/>
        <dbReference type="ChEBI" id="CHEBI:16389"/>
        <dbReference type="ChEBI" id="CHEBI:17976"/>
        <dbReference type="ChEBI" id="CHEBI:57540"/>
        <dbReference type="ChEBI" id="CHEBI:57945"/>
        <dbReference type="EC" id="7.1.1.2"/>
    </reaction>
</comment>
<evidence type="ECO:0000256" key="10">
    <source>
        <dbReference type="ARBA" id="ARBA00022982"/>
    </source>
</evidence>
<evidence type="ECO:0000256" key="13">
    <source>
        <dbReference type="ARBA" id="ARBA00023075"/>
    </source>
</evidence>
<feature type="transmembrane region" description="Helical" evidence="18">
    <location>
        <begin position="282"/>
        <end position="300"/>
    </location>
</feature>
<feature type="domain" description="NADH:ubiquinone oxidoreductase chain 4 N-terminal" evidence="20">
    <location>
        <begin position="1"/>
        <end position="109"/>
    </location>
</feature>
<dbReference type="GO" id="GO:0008137">
    <property type="term" value="F:NADH dehydrogenase (ubiquinone) activity"/>
    <property type="evidence" value="ECO:0007669"/>
    <property type="project" value="UniProtKB-EC"/>
</dbReference>
<keyword evidence="8 18" id="KW-0812">Transmembrane</keyword>
<feature type="transmembrane region" description="Helical" evidence="18">
    <location>
        <begin position="306"/>
        <end position="327"/>
    </location>
</feature>
<comment type="subcellular location">
    <subcellularLocation>
        <location evidence="2">Mitochondrion membrane</location>
        <topology evidence="2">Multi-pass membrane protein</topology>
    </subcellularLocation>
</comment>
<accession>A0A8E7SMF8</accession>
<evidence type="ECO:0000256" key="6">
    <source>
        <dbReference type="ARBA" id="ARBA00022448"/>
    </source>
</evidence>
<evidence type="ECO:0000256" key="18">
    <source>
        <dbReference type="SAM" id="Phobius"/>
    </source>
</evidence>
<keyword evidence="11 18" id="KW-1133">Transmembrane helix</keyword>
<dbReference type="EMBL" id="MW430026">
    <property type="protein sequence ID" value="QWA19096.1"/>
    <property type="molecule type" value="Genomic_DNA"/>
</dbReference>
<keyword evidence="7" id="KW-0679">Respiratory chain</keyword>
<keyword evidence="12" id="KW-0520">NAD</keyword>
<evidence type="ECO:0000313" key="21">
    <source>
        <dbReference type="EMBL" id="QWA19096.1"/>
    </source>
</evidence>
<evidence type="ECO:0000256" key="4">
    <source>
        <dbReference type="ARBA" id="ARBA00012944"/>
    </source>
</evidence>
<evidence type="ECO:0000259" key="19">
    <source>
        <dbReference type="Pfam" id="PF00361"/>
    </source>
</evidence>
<keyword evidence="10" id="KW-0249">Electron transport</keyword>
<keyword evidence="14 21" id="KW-0496">Mitochondrion</keyword>
<gene>
    <name evidence="21" type="primary">ND4</name>
</gene>
<dbReference type="InterPro" id="IPR000260">
    <property type="entry name" value="NADH4_N"/>
</dbReference>
<dbReference type="NCBIfam" id="TIGR01972">
    <property type="entry name" value="NDH_I_M"/>
    <property type="match status" value="1"/>
</dbReference>
<dbReference type="GO" id="GO:0031966">
    <property type="term" value="C:mitochondrial membrane"/>
    <property type="evidence" value="ECO:0007669"/>
    <property type="project" value="UniProtKB-SubCell"/>
</dbReference>
<evidence type="ECO:0000256" key="15">
    <source>
        <dbReference type="ARBA" id="ARBA00023136"/>
    </source>
</evidence>
<dbReference type="GO" id="GO:0048039">
    <property type="term" value="F:ubiquinone binding"/>
    <property type="evidence" value="ECO:0007669"/>
    <property type="project" value="TreeGrafter"/>
</dbReference>
<evidence type="ECO:0000256" key="16">
    <source>
        <dbReference type="ARBA" id="ARBA00031025"/>
    </source>
</evidence>
<evidence type="ECO:0000256" key="2">
    <source>
        <dbReference type="ARBA" id="ARBA00004225"/>
    </source>
</evidence>
<dbReference type="InterPro" id="IPR003918">
    <property type="entry name" value="NADH_UbQ_OxRdtase"/>
</dbReference>
<evidence type="ECO:0000256" key="5">
    <source>
        <dbReference type="ARBA" id="ARBA00021006"/>
    </source>
</evidence>
<comment type="similarity">
    <text evidence="3">Belongs to the complex I subunit 4 family.</text>
</comment>
<organism evidence="21">
    <name type="scientific">Xenopeltis hainanensis</name>
    <dbReference type="NCBI Taxonomy" id="2483472"/>
    <lineage>
        <taxon>Eukaryota</taxon>
        <taxon>Metazoa</taxon>
        <taxon>Chordata</taxon>
        <taxon>Craniata</taxon>
        <taxon>Vertebrata</taxon>
        <taxon>Euteleostomi</taxon>
        <taxon>Lepidosauria</taxon>
        <taxon>Squamata</taxon>
        <taxon>Bifurcata</taxon>
        <taxon>Unidentata</taxon>
        <taxon>Episquamata</taxon>
        <taxon>Toxicofera</taxon>
        <taxon>Serpentes</taxon>
        <taxon>Henophidia</taxon>
        <taxon>Xenopeltidae</taxon>
        <taxon>Xenopeltis</taxon>
    </lineage>
</organism>
<evidence type="ECO:0000256" key="11">
    <source>
        <dbReference type="ARBA" id="ARBA00022989"/>
    </source>
</evidence>
<dbReference type="PANTHER" id="PTHR43507">
    <property type="entry name" value="NADH-UBIQUINONE OXIDOREDUCTASE CHAIN 4"/>
    <property type="match status" value="1"/>
</dbReference>
<reference evidence="21" key="1">
    <citation type="submission" date="2021-01" db="EMBL/GenBank/DDBJ databases">
        <title>The complete mitochondrial genome of Xenopeltis hainanensis.</title>
        <authorList>
            <person name="Du Q.Sr."/>
            <person name="Liu Y.Jr."/>
            <person name="Tang X.Sr."/>
        </authorList>
    </citation>
    <scope>NUCLEOTIDE SEQUENCE</scope>
    <source>
        <tissue evidence="21">Liver</tissue>
    </source>
</reference>
<feature type="transmembrane region" description="Helical" evidence="18">
    <location>
        <begin position="61"/>
        <end position="82"/>
    </location>
</feature>
<feature type="domain" description="NADH:quinone oxidoreductase/Mrp antiporter transmembrane" evidence="19">
    <location>
        <begin position="112"/>
        <end position="398"/>
    </location>
</feature>
<feature type="transmembrane region" description="Helical" evidence="18">
    <location>
        <begin position="149"/>
        <end position="170"/>
    </location>
</feature>
<evidence type="ECO:0000256" key="7">
    <source>
        <dbReference type="ARBA" id="ARBA00022660"/>
    </source>
</evidence>
<evidence type="ECO:0000256" key="9">
    <source>
        <dbReference type="ARBA" id="ARBA00022967"/>
    </source>
</evidence>
<evidence type="ECO:0000256" key="14">
    <source>
        <dbReference type="ARBA" id="ARBA00023128"/>
    </source>
</evidence>
<evidence type="ECO:0000256" key="1">
    <source>
        <dbReference type="ARBA" id="ARBA00003257"/>
    </source>
</evidence>
<keyword evidence="9" id="KW-1278">Translocase</keyword>
<feature type="transmembrane region" description="Helical" evidence="18">
    <location>
        <begin position="254"/>
        <end position="273"/>
    </location>
</feature>
<feature type="transmembrane region" description="Helical" evidence="18">
    <location>
        <begin position="190"/>
        <end position="213"/>
    </location>
</feature>
<keyword evidence="15 18" id="KW-0472">Membrane</keyword>
<dbReference type="PANTHER" id="PTHR43507:SF20">
    <property type="entry name" value="NADH-UBIQUINONE OXIDOREDUCTASE CHAIN 4"/>
    <property type="match status" value="1"/>
</dbReference>
<geneLocation type="mitochondrion" evidence="21"/>
<evidence type="ECO:0000256" key="17">
    <source>
        <dbReference type="ARBA" id="ARBA00049551"/>
    </source>
</evidence>
<keyword evidence="13" id="KW-0830">Ubiquinone</keyword>
<feature type="transmembrane region" description="Helical" evidence="18">
    <location>
        <begin position="220"/>
        <end position="242"/>
    </location>
</feature>
<feature type="transmembrane region" description="Helical" evidence="18">
    <location>
        <begin position="348"/>
        <end position="370"/>
    </location>
</feature>
<dbReference type="Pfam" id="PF00361">
    <property type="entry name" value="Proton_antipo_M"/>
    <property type="match status" value="1"/>
</dbReference>
<name>A0A8E7SMF8_9SAUR</name>
<dbReference type="AlphaFoldDB" id="A0A8E7SMF8"/>